<reference evidence="2" key="1">
    <citation type="journal article" date="2019" name="Int. J. Syst. Evol. Microbiol.">
        <title>The Global Catalogue of Microorganisms (GCM) 10K type strain sequencing project: providing services to taxonomists for standard genome sequencing and annotation.</title>
        <authorList>
            <consortium name="The Broad Institute Genomics Platform"/>
            <consortium name="The Broad Institute Genome Sequencing Center for Infectious Disease"/>
            <person name="Wu L."/>
            <person name="Ma J."/>
        </authorList>
    </citation>
    <scope>NUCLEOTIDE SEQUENCE [LARGE SCALE GENOMIC DNA]</scope>
    <source>
        <strain evidence="2">CCUG 63830</strain>
    </source>
</reference>
<organism evidence="1 2">
    <name type="scientific">Deinococcus multiflagellatus</name>
    <dbReference type="NCBI Taxonomy" id="1656887"/>
    <lineage>
        <taxon>Bacteria</taxon>
        <taxon>Thermotogati</taxon>
        <taxon>Deinococcota</taxon>
        <taxon>Deinococci</taxon>
        <taxon>Deinococcales</taxon>
        <taxon>Deinococcaceae</taxon>
        <taxon>Deinococcus</taxon>
    </lineage>
</organism>
<dbReference type="RefSeq" id="WP_224607187.1">
    <property type="nucleotide sequence ID" value="NZ_JAIQXV010000005.1"/>
</dbReference>
<dbReference type="Pfam" id="PF14106">
    <property type="entry name" value="DUF4279"/>
    <property type="match status" value="1"/>
</dbReference>
<dbReference type="EMBL" id="JBHSWB010000001">
    <property type="protein sequence ID" value="MFC6661195.1"/>
    <property type="molecule type" value="Genomic_DNA"/>
</dbReference>
<sequence>MTAEPTPLMHVYLSVMGDFDPDEFTVRVGLTPTRSWRRGERSAVDPRFAGRTVPVCDHWAFGLPEQPAFYLEPLVEEVLAETEGQLNVLGQAVTDLGLNLELVVVAKWDPATTSSPALHLNGQQMARLGAIGAALDIDLYADP</sequence>
<dbReference type="Proteomes" id="UP001596317">
    <property type="component" value="Unassembled WGS sequence"/>
</dbReference>
<evidence type="ECO:0000313" key="1">
    <source>
        <dbReference type="EMBL" id="MFC6661195.1"/>
    </source>
</evidence>
<proteinExistence type="predicted"/>
<comment type="caution">
    <text evidence="1">The sequence shown here is derived from an EMBL/GenBank/DDBJ whole genome shotgun (WGS) entry which is preliminary data.</text>
</comment>
<keyword evidence="2" id="KW-1185">Reference proteome</keyword>
<evidence type="ECO:0000313" key="2">
    <source>
        <dbReference type="Proteomes" id="UP001596317"/>
    </source>
</evidence>
<protein>
    <submittedName>
        <fullName evidence="1">DUF4279 domain-containing protein</fullName>
    </submittedName>
</protein>
<name>A0ABW1ZMY9_9DEIO</name>
<gene>
    <name evidence="1" type="ORF">ACFP90_13220</name>
</gene>
<dbReference type="InterPro" id="IPR025459">
    <property type="entry name" value="DUF4279"/>
</dbReference>
<accession>A0ABW1ZMY9</accession>